<dbReference type="Proteomes" id="UP000005666">
    <property type="component" value="Chromosome 2"/>
</dbReference>
<protein>
    <submittedName>
        <fullName evidence="2">Uncharacterized protein</fullName>
    </submittedName>
</protein>
<dbReference type="OMA" id="QYLWQEA"/>
<keyword evidence="3" id="KW-1185">Reference proteome</keyword>
<evidence type="ECO:0000256" key="1">
    <source>
        <dbReference type="SAM" id="MobiDB-lite"/>
    </source>
</evidence>
<sequence length="209" mass="24058">MENTNIENTATQVEVTNDKDNEKTMENVGVQTYEEVTSSKDFTSLVKEWKSDAFKTTIQEKLNTNEILIRIKEVTELMNYENDSSEKCLKKSKEESEAKNNTNVTDGGFLNSKTEKLDWDKVYAVSTNIIDNYTQEVDVILTQLDELSKKQYLWQESAFIIDAHRGVSIFNESKNWISTKEAYLDLKRSKLGSSAEIIKETIQKLTNKK</sequence>
<dbReference type="eggNOG" id="ENOG502S5T2">
    <property type="taxonomic scope" value="Eukaryota"/>
</dbReference>
<proteinExistence type="predicted"/>
<feature type="compositionally biased region" description="Basic and acidic residues" evidence="1">
    <location>
        <begin position="85"/>
        <end position="98"/>
    </location>
</feature>
<evidence type="ECO:0000313" key="2">
    <source>
        <dbReference type="EMBL" id="CCE61717.1"/>
    </source>
</evidence>
<dbReference type="EMBL" id="HE612857">
    <property type="protein sequence ID" value="CCE61717.1"/>
    <property type="molecule type" value="Genomic_DNA"/>
</dbReference>
<dbReference type="AlphaFoldDB" id="G8BQC0"/>
<dbReference type="OrthoDB" id="4067025at2759"/>
<accession>G8BQC0</accession>
<reference evidence="2 3" key="1">
    <citation type="journal article" date="2011" name="Proc. Natl. Acad. Sci. U.S.A.">
        <title>Evolutionary erosion of yeast sex chromosomes by mating-type switching accidents.</title>
        <authorList>
            <person name="Gordon J.L."/>
            <person name="Armisen D."/>
            <person name="Proux-Wera E."/>
            <person name="Oheigeartaigh S.S."/>
            <person name="Byrne K.P."/>
            <person name="Wolfe K.H."/>
        </authorList>
    </citation>
    <scope>NUCLEOTIDE SEQUENCE [LARGE SCALE GENOMIC DNA]</scope>
    <source>
        <strain evidence="3">ATCC 24235 / CBS 4417 / NBRC 1672 / NRRL Y-8282 / UCD 70-5</strain>
    </source>
</reference>
<evidence type="ECO:0000313" key="3">
    <source>
        <dbReference type="Proteomes" id="UP000005666"/>
    </source>
</evidence>
<gene>
    <name evidence="2" type="primary">TPHA0B00455</name>
    <name evidence="2" type="ordered locus">TPHA_0B00455</name>
</gene>
<dbReference type="KEGG" id="tpf:TPHA_0B00455"/>
<dbReference type="GeneID" id="11534901"/>
<organism evidence="2 3">
    <name type="scientific">Tetrapisispora phaffii (strain ATCC 24235 / CBS 4417 / NBRC 1672 / NRRL Y-8282 / UCD 70-5)</name>
    <name type="common">Yeast</name>
    <name type="synonym">Fabospora phaffii</name>
    <dbReference type="NCBI Taxonomy" id="1071381"/>
    <lineage>
        <taxon>Eukaryota</taxon>
        <taxon>Fungi</taxon>
        <taxon>Dikarya</taxon>
        <taxon>Ascomycota</taxon>
        <taxon>Saccharomycotina</taxon>
        <taxon>Saccharomycetes</taxon>
        <taxon>Saccharomycetales</taxon>
        <taxon>Saccharomycetaceae</taxon>
        <taxon>Tetrapisispora</taxon>
    </lineage>
</organism>
<feature type="region of interest" description="Disordered" evidence="1">
    <location>
        <begin position="85"/>
        <end position="107"/>
    </location>
</feature>
<name>G8BQC0_TETPH</name>
<dbReference type="RefSeq" id="XP_003684151.1">
    <property type="nucleotide sequence ID" value="XM_003684103.1"/>
</dbReference>
<dbReference type="HOGENOM" id="CLU_122928_0_0_1"/>